<feature type="region of interest" description="Disordered" evidence="10">
    <location>
        <begin position="91"/>
        <end position="119"/>
    </location>
</feature>
<evidence type="ECO:0000256" key="4">
    <source>
        <dbReference type="ARBA" id="ARBA00022598"/>
    </source>
</evidence>
<protein>
    <recommendedName>
        <fullName evidence="2">alanine--tRNA ligase</fullName>
        <ecNumber evidence="2">6.1.1.7</ecNumber>
    </recommendedName>
</protein>
<dbReference type="EC" id="6.1.1.7" evidence="2"/>
<evidence type="ECO:0000256" key="3">
    <source>
        <dbReference type="ARBA" id="ARBA00022555"/>
    </source>
</evidence>
<dbReference type="GO" id="GO:0002161">
    <property type="term" value="F:aminoacyl-tRNA deacylase activity"/>
    <property type="evidence" value="ECO:0007669"/>
    <property type="project" value="TreeGrafter"/>
</dbReference>
<sequence length="871" mass="92608">MRCIEAGWSAASRHARSRAHAERRRPTSPPPVIPHHAPPRPKITRARTRRRDASRVGLAACRLHALAVHLLVLLHVGLDVAVHDGDGHEDARARADRADEVGGDGERADAHAAEGRRRRDVATQLGADVVGAGALARDHDALALPLLRDVVHRLARELDPGLGEERAGGEHEGDVEDGVEDVVLDVRQVARRREVVGKAAVRHAGVGRVLRGPRAEQLDEQVAAVLLEQELRDEVHVGDERGEEDDGDVGRVEQLDRLGVLRLALVLLLHADLDLEALHGHDEHEDGDGGEQVADVGQVLAVRAVEGVDERALVVGRVGGQQLVEERDDGALELGAARGLADDGAARDGGRREGLPDDALADVGGEEERDARAHAVAAAQHLVQHQHHHASHEQLQDEQDRVAGAHVRDLTEHAGEDVHGALAERDEQAEELLRAVEQHAVLAQRLVDLEDVRAGEQLHDQAGRHQRRDAELHEGAAVRGQDGAHPVEGVVLGGGVDAVQGDLAAHQEDDEGDDRPHHAVLEGHRLGRALALGQHDHRRLQDVEERHGSGAGGDAGGLTPEEIDQVEGIVNGIIEKALPVHSKVVPLADARRIHSLRAVFGETYPDPVRVVAIGEEVPKLVADPDNAAWGGLSVELCGGTHLRNSSQAHRFHVVEESSIAKGIRRIVAVTRDEADKAHSKGGEMEGKYATCKALHFPELEEELRNLQVELGSAVMPAGLKARLQAEHKALEKRMIAEKKDAGAKLVETAVEGIVAQWAAAKEAGEKFIVVDLPVGMDNKVGKKALVSITKAAPDITFIGFDADAAKVLIFAAVGPDSRAKLGAGAWVKVAAGPVDGKGGGKPDSAQASGKNPAGVDAAKGAAAKFAAEKLA</sequence>
<feature type="domain" description="Alanyl-transfer RNA synthetases family profile" evidence="11">
    <location>
        <begin position="558"/>
        <end position="680"/>
    </location>
</feature>
<dbReference type="PANTHER" id="PTHR11777:SF9">
    <property type="entry name" value="ALANINE--TRNA LIGASE, CYTOPLASMIC"/>
    <property type="match status" value="1"/>
</dbReference>
<dbReference type="InterPro" id="IPR018163">
    <property type="entry name" value="Thr/Ala-tRNA-synth_IIc_edit"/>
</dbReference>
<dbReference type="InterPro" id="IPR018165">
    <property type="entry name" value="Ala-tRNA-synth_IIc_core"/>
</dbReference>
<feature type="compositionally biased region" description="Basic residues" evidence="10">
    <location>
        <begin position="37"/>
        <end position="49"/>
    </location>
</feature>
<evidence type="ECO:0000256" key="7">
    <source>
        <dbReference type="ARBA" id="ARBA00022884"/>
    </source>
</evidence>
<dbReference type="Pfam" id="PF07973">
    <property type="entry name" value="tRNA_SAD"/>
    <property type="match status" value="1"/>
</dbReference>
<name>A0A7S1C9Y9_9STRA</name>
<dbReference type="EMBL" id="HBFS01009993">
    <property type="protein sequence ID" value="CAD8913606.1"/>
    <property type="molecule type" value="Transcribed_RNA"/>
</dbReference>
<evidence type="ECO:0000256" key="2">
    <source>
        <dbReference type="ARBA" id="ARBA00013168"/>
    </source>
</evidence>
<comment type="similarity">
    <text evidence="1">Belongs to the class-II aminoacyl-tRNA synthetase family.</text>
</comment>
<dbReference type="Gene3D" id="3.10.310.40">
    <property type="match status" value="1"/>
</dbReference>
<dbReference type="Pfam" id="PF02272">
    <property type="entry name" value="DHHA1"/>
    <property type="match status" value="1"/>
</dbReference>
<dbReference type="GO" id="GO:0005524">
    <property type="term" value="F:ATP binding"/>
    <property type="evidence" value="ECO:0007669"/>
    <property type="project" value="UniProtKB-KW"/>
</dbReference>
<feature type="region of interest" description="Disordered" evidence="10">
    <location>
        <begin position="540"/>
        <end position="560"/>
    </location>
</feature>
<reference evidence="12" key="1">
    <citation type="submission" date="2021-01" db="EMBL/GenBank/DDBJ databases">
        <authorList>
            <person name="Corre E."/>
            <person name="Pelletier E."/>
            <person name="Niang G."/>
            <person name="Scheremetjew M."/>
            <person name="Finn R."/>
            <person name="Kale V."/>
            <person name="Holt S."/>
            <person name="Cochrane G."/>
            <person name="Meng A."/>
            <person name="Brown T."/>
            <person name="Cohen L."/>
        </authorList>
    </citation>
    <scope>NUCLEOTIDE SEQUENCE</scope>
    <source>
        <strain evidence="12">Ms1</strain>
    </source>
</reference>
<dbReference type="GO" id="GO:0005739">
    <property type="term" value="C:mitochondrion"/>
    <property type="evidence" value="ECO:0007669"/>
    <property type="project" value="TreeGrafter"/>
</dbReference>
<accession>A0A7S1C9Y9</accession>
<keyword evidence="5" id="KW-0547">Nucleotide-binding</keyword>
<proteinExistence type="inferred from homology"/>
<dbReference type="GO" id="GO:0000049">
    <property type="term" value="F:tRNA binding"/>
    <property type="evidence" value="ECO:0007669"/>
    <property type="project" value="UniProtKB-KW"/>
</dbReference>
<dbReference type="InterPro" id="IPR050058">
    <property type="entry name" value="Ala-tRNA_ligase"/>
</dbReference>
<feature type="region of interest" description="Disordered" evidence="10">
    <location>
        <begin position="380"/>
        <end position="400"/>
    </location>
</feature>
<dbReference type="FunFam" id="3.30.980.10:FF:000004">
    <property type="entry name" value="Alanine--tRNA ligase, cytoplasmic"/>
    <property type="match status" value="1"/>
</dbReference>
<evidence type="ECO:0000256" key="9">
    <source>
        <dbReference type="ARBA" id="ARBA00023146"/>
    </source>
</evidence>
<dbReference type="InterPro" id="IPR003156">
    <property type="entry name" value="DHHA1_dom"/>
</dbReference>
<dbReference type="AlphaFoldDB" id="A0A7S1C9Y9"/>
<dbReference type="InterPro" id="IPR012947">
    <property type="entry name" value="tRNA_SAD"/>
</dbReference>
<evidence type="ECO:0000256" key="1">
    <source>
        <dbReference type="ARBA" id="ARBA00008226"/>
    </source>
</evidence>
<gene>
    <name evidence="12" type="ORF">BSP0115_LOCUS6858</name>
</gene>
<organism evidence="12">
    <name type="scientific">Bicosoecida sp. CB-2014</name>
    <dbReference type="NCBI Taxonomy" id="1486930"/>
    <lineage>
        <taxon>Eukaryota</taxon>
        <taxon>Sar</taxon>
        <taxon>Stramenopiles</taxon>
        <taxon>Bigyra</taxon>
        <taxon>Opalozoa</taxon>
        <taxon>Bicosoecida</taxon>
    </lineage>
</organism>
<evidence type="ECO:0000256" key="5">
    <source>
        <dbReference type="ARBA" id="ARBA00022741"/>
    </source>
</evidence>
<evidence type="ECO:0000256" key="6">
    <source>
        <dbReference type="ARBA" id="ARBA00022840"/>
    </source>
</evidence>
<feature type="compositionally biased region" description="Basic and acidic residues" evidence="10">
    <location>
        <begin position="391"/>
        <end position="400"/>
    </location>
</feature>
<evidence type="ECO:0000313" key="12">
    <source>
        <dbReference type="EMBL" id="CAD8913606.1"/>
    </source>
</evidence>
<dbReference type="SUPFAM" id="SSF55186">
    <property type="entry name" value="ThrRS/AlaRS common domain"/>
    <property type="match status" value="1"/>
</dbReference>
<evidence type="ECO:0000256" key="10">
    <source>
        <dbReference type="SAM" id="MobiDB-lite"/>
    </source>
</evidence>
<keyword evidence="8" id="KW-0648">Protein biosynthesis</keyword>
<feature type="compositionally biased region" description="Basic residues" evidence="10">
    <location>
        <begin position="13"/>
        <end position="23"/>
    </location>
</feature>
<evidence type="ECO:0000259" key="11">
    <source>
        <dbReference type="PROSITE" id="PS50860"/>
    </source>
</evidence>
<dbReference type="InterPro" id="IPR059090">
    <property type="entry name" value="ALA1_helical"/>
</dbReference>
<keyword evidence="9" id="KW-0030">Aminoacyl-tRNA synthetase</keyword>
<feature type="compositionally biased region" description="Basic and acidic residues" evidence="10">
    <location>
        <begin position="461"/>
        <end position="476"/>
    </location>
</feature>
<dbReference type="GO" id="GO:0004813">
    <property type="term" value="F:alanine-tRNA ligase activity"/>
    <property type="evidence" value="ECO:0007669"/>
    <property type="project" value="UniProtKB-EC"/>
</dbReference>
<keyword evidence="6" id="KW-0067">ATP-binding</keyword>
<feature type="region of interest" description="Disordered" evidence="10">
    <location>
        <begin position="461"/>
        <end position="484"/>
    </location>
</feature>
<feature type="region of interest" description="Disordered" evidence="10">
    <location>
        <begin position="834"/>
        <end position="855"/>
    </location>
</feature>
<keyword evidence="4" id="KW-0436">Ligase</keyword>
<dbReference type="Gene3D" id="3.30.980.10">
    <property type="entry name" value="Threonyl-trna Synthetase, Chain A, domain 2"/>
    <property type="match status" value="1"/>
</dbReference>
<dbReference type="Pfam" id="PF26023">
    <property type="entry name" value="ALA1"/>
    <property type="match status" value="1"/>
</dbReference>
<dbReference type="SMART" id="SM00863">
    <property type="entry name" value="tRNA_SAD"/>
    <property type="match status" value="1"/>
</dbReference>
<keyword evidence="3" id="KW-0820">tRNA-binding</keyword>
<evidence type="ECO:0000256" key="8">
    <source>
        <dbReference type="ARBA" id="ARBA00022917"/>
    </source>
</evidence>
<keyword evidence="7" id="KW-0694">RNA-binding</keyword>
<feature type="region of interest" description="Disordered" evidence="10">
    <location>
        <begin position="1"/>
        <end position="49"/>
    </location>
</feature>
<dbReference type="GO" id="GO:0006419">
    <property type="term" value="P:alanyl-tRNA aminoacylation"/>
    <property type="evidence" value="ECO:0007669"/>
    <property type="project" value="InterPro"/>
</dbReference>
<dbReference type="PANTHER" id="PTHR11777">
    <property type="entry name" value="ALANYL-TRNA SYNTHETASE"/>
    <property type="match status" value="1"/>
</dbReference>
<dbReference type="PROSITE" id="PS50860">
    <property type="entry name" value="AA_TRNA_LIGASE_II_ALA"/>
    <property type="match status" value="1"/>
</dbReference>